<evidence type="ECO:0000259" key="9">
    <source>
        <dbReference type="PROSITE" id="PS50893"/>
    </source>
</evidence>
<evidence type="ECO:0000256" key="6">
    <source>
        <dbReference type="ARBA" id="ARBA00022989"/>
    </source>
</evidence>
<protein>
    <submittedName>
        <fullName evidence="10">Branched-chain amino acid ABC transporter ATP-binding protein/permease</fullName>
    </submittedName>
</protein>
<keyword evidence="5 10" id="KW-0067">ATP-binding</keyword>
<dbReference type="Proteomes" id="UP001365846">
    <property type="component" value="Unassembled WGS sequence"/>
</dbReference>
<evidence type="ECO:0000256" key="5">
    <source>
        <dbReference type="ARBA" id="ARBA00022840"/>
    </source>
</evidence>
<keyword evidence="7 8" id="KW-0472">Membrane</keyword>
<feature type="transmembrane region" description="Helical" evidence="8">
    <location>
        <begin position="280"/>
        <end position="297"/>
    </location>
</feature>
<dbReference type="Pfam" id="PF12399">
    <property type="entry name" value="BCA_ABC_TP_C"/>
    <property type="match status" value="1"/>
</dbReference>
<organism evidence="10 11">
    <name type="scientific">Variovorax ureilyticus</name>
    <dbReference type="NCBI Taxonomy" id="1836198"/>
    <lineage>
        <taxon>Bacteria</taxon>
        <taxon>Pseudomonadati</taxon>
        <taxon>Pseudomonadota</taxon>
        <taxon>Betaproteobacteria</taxon>
        <taxon>Burkholderiales</taxon>
        <taxon>Comamonadaceae</taxon>
        <taxon>Variovorax</taxon>
    </lineage>
</organism>
<evidence type="ECO:0000313" key="11">
    <source>
        <dbReference type="Proteomes" id="UP001365846"/>
    </source>
</evidence>
<feature type="transmembrane region" description="Helical" evidence="8">
    <location>
        <begin position="246"/>
        <end position="268"/>
    </location>
</feature>
<keyword evidence="6 8" id="KW-1133">Transmembrane helix</keyword>
<dbReference type="Pfam" id="PF00005">
    <property type="entry name" value="ABC_tran"/>
    <property type="match status" value="1"/>
</dbReference>
<dbReference type="PANTHER" id="PTHR30482:SF20">
    <property type="entry name" value="HIGH-AFFINITY BRANCHED-CHAIN AMINO ACID TRANSPORT SYSTEM PERMEASE PROTEIN LIVM"/>
    <property type="match status" value="1"/>
</dbReference>
<dbReference type="GO" id="GO:0005524">
    <property type="term" value="F:ATP binding"/>
    <property type="evidence" value="ECO:0007669"/>
    <property type="project" value="UniProtKB-KW"/>
</dbReference>
<dbReference type="PANTHER" id="PTHR30482">
    <property type="entry name" value="HIGH-AFFINITY BRANCHED-CHAIN AMINO ACID TRANSPORT SYSTEM PERMEASE"/>
    <property type="match status" value="1"/>
</dbReference>
<dbReference type="InterPro" id="IPR001851">
    <property type="entry name" value="ABC_transp_permease"/>
</dbReference>
<evidence type="ECO:0000256" key="4">
    <source>
        <dbReference type="ARBA" id="ARBA00022741"/>
    </source>
</evidence>
<dbReference type="Pfam" id="PF02653">
    <property type="entry name" value="BPD_transp_2"/>
    <property type="match status" value="1"/>
</dbReference>
<sequence>MTSNWMRPAAWLAVLATLALPLLLGLNSYYLHVLNLAWIFAIAALGLQVATGIAGQIVLGQAALVGFGAYATALFMMRLSLPWYAALAAAMLLTSAVGVLLGAVSTRIKGHYLAIVTLALNEIFRMVALNEEWLTGGPMGMRDIPTLGIPALGDSIDRQLYFPLLAVCFVAYGLTVYFHRTRTGRSMRAVRDDEIAAEAMGVDSRRVKTIAFVVCSAWAALAGGLYVLLVGFAAPTNFTVFESIKMMLMVVLGGLGSIAGTFLGAVVITVLPEALRGLQTYYLAAFGIGVVAILLLAPRGLGVIGDWLLGGFLTGPREPVGEAPATPLNLSAAAQAASSALADRAPVDIGGGVLLTVSGVSRSFGGVKALNDVSFELRRGEILGLIGPNGSGKSTMINACSGTVGVSGAIALGTDRIDNRAPWTIHGHGVARIFQNVRLWESMTVLENVMVAHRAPLGQTGSREAHSRAAALEALSSMGVAHLAYRRGGDLSFGQSRLVEMARAIVNKPRLLLLDEPAAGLRGGLILELAQILQHLRAQGMSILVVEHRIKLVMNMCDRVVVLNLGDKIADGAPAEVMNSPAVIEAYLGERVPEEAPAQIVHKQAAVA</sequence>
<dbReference type="SMART" id="SM00382">
    <property type="entry name" value="AAA"/>
    <property type="match status" value="1"/>
</dbReference>
<keyword evidence="2" id="KW-1003">Cell membrane</keyword>
<feature type="transmembrane region" description="Helical" evidence="8">
    <location>
        <begin position="111"/>
        <end position="129"/>
    </location>
</feature>
<dbReference type="PROSITE" id="PS50893">
    <property type="entry name" value="ABC_TRANSPORTER_2"/>
    <property type="match status" value="1"/>
</dbReference>
<evidence type="ECO:0000256" key="3">
    <source>
        <dbReference type="ARBA" id="ARBA00022692"/>
    </source>
</evidence>
<dbReference type="EMBL" id="JBBKZU010000011">
    <property type="protein sequence ID" value="MEJ8814158.1"/>
    <property type="molecule type" value="Genomic_DNA"/>
</dbReference>
<reference evidence="10 11" key="1">
    <citation type="submission" date="2024-03" db="EMBL/GenBank/DDBJ databases">
        <title>Novel species of the genus Variovorax.</title>
        <authorList>
            <person name="Liu Q."/>
            <person name="Xin Y.-H."/>
        </authorList>
    </citation>
    <scope>NUCLEOTIDE SEQUENCE [LARGE SCALE GENOMIC DNA]</scope>
    <source>
        <strain evidence="10 11">KACC 18899</strain>
    </source>
</reference>
<dbReference type="CDD" id="cd06581">
    <property type="entry name" value="TM_PBP1_LivM_like"/>
    <property type="match status" value="1"/>
</dbReference>
<keyword evidence="11" id="KW-1185">Reference proteome</keyword>
<keyword evidence="4" id="KW-0547">Nucleotide-binding</keyword>
<dbReference type="Gene3D" id="3.40.50.300">
    <property type="entry name" value="P-loop containing nucleotide triphosphate hydrolases"/>
    <property type="match status" value="1"/>
</dbReference>
<accession>A0ABU8VKG4</accession>
<evidence type="ECO:0000256" key="1">
    <source>
        <dbReference type="ARBA" id="ARBA00004651"/>
    </source>
</evidence>
<gene>
    <name evidence="10" type="ORF">WKW77_23940</name>
</gene>
<dbReference type="InterPro" id="IPR003593">
    <property type="entry name" value="AAA+_ATPase"/>
</dbReference>
<dbReference type="CDD" id="cd03219">
    <property type="entry name" value="ABC_Mj1267_LivG_branched"/>
    <property type="match status" value="1"/>
</dbReference>
<feature type="transmembrane region" description="Helical" evidence="8">
    <location>
        <begin position="83"/>
        <end position="104"/>
    </location>
</feature>
<comment type="caution">
    <text evidence="10">The sequence shown here is derived from an EMBL/GenBank/DDBJ whole genome shotgun (WGS) entry which is preliminary data.</text>
</comment>
<evidence type="ECO:0000256" key="2">
    <source>
        <dbReference type="ARBA" id="ARBA00022475"/>
    </source>
</evidence>
<evidence type="ECO:0000313" key="10">
    <source>
        <dbReference type="EMBL" id="MEJ8814158.1"/>
    </source>
</evidence>
<evidence type="ECO:0000256" key="7">
    <source>
        <dbReference type="ARBA" id="ARBA00023136"/>
    </source>
</evidence>
<dbReference type="PROSITE" id="PS00211">
    <property type="entry name" value="ABC_TRANSPORTER_1"/>
    <property type="match status" value="1"/>
</dbReference>
<dbReference type="InterPro" id="IPR032823">
    <property type="entry name" value="BCA_ABC_TP_C"/>
</dbReference>
<dbReference type="InterPro" id="IPR017871">
    <property type="entry name" value="ABC_transporter-like_CS"/>
</dbReference>
<dbReference type="InterPro" id="IPR027417">
    <property type="entry name" value="P-loop_NTPase"/>
</dbReference>
<dbReference type="InterPro" id="IPR003439">
    <property type="entry name" value="ABC_transporter-like_ATP-bd"/>
</dbReference>
<dbReference type="RefSeq" id="WP_340359384.1">
    <property type="nucleotide sequence ID" value="NZ_JBBKZU010000011.1"/>
</dbReference>
<feature type="domain" description="ABC transporter" evidence="9">
    <location>
        <begin position="355"/>
        <end position="590"/>
    </location>
</feature>
<keyword evidence="3 8" id="KW-0812">Transmembrane</keyword>
<dbReference type="SUPFAM" id="SSF52540">
    <property type="entry name" value="P-loop containing nucleoside triphosphate hydrolases"/>
    <property type="match status" value="1"/>
</dbReference>
<name>A0ABU8VKG4_9BURK</name>
<feature type="transmembrane region" description="Helical" evidence="8">
    <location>
        <begin position="210"/>
        <end position="234"/>
    </location>
</feature>
<evidence type="ECO:0000256" key="8">
    <source>
        <dbReference type="SAM" id="Phobius"/>
    </source>
</evidence>
<proteinExistence type="predicted"/>
<feature type="transmembrane region" description="Helical" evidence="8">
    <location>
        <begin position="160"/>
        <end position="178"/>
    </location>
</feature>
<feature type="transmembrane region" description="Helical" evidence="8">
    <location>
        <begin position="29"/>
        <end position="50"/>
    </location>
</feature>
<dbReference type="InterPro" id="IPR043428">
    <property type="entry name" value="LivM-like"/>
</dbReference>
<comment type="subcellular location">
    <subcellularLocation>
        <location evidence="1">Cell membrane</location>
        <topology evidence="1">Multi-pass membrane protein</topology>
    </subcellularLocation>
</comment>